<evidence type="ECO:0000313" key="3">
    <source>
        <dbReference type="Proteomes" id="UP000823561"/>
    </source>
</evidence>
<proteinExistence type="predicted"/>
<reference evidence="2" key="1">
    <citation type="submission" date="2020-10" db="EMBL/GenBank/DDBJ databases">
        <title>Chromosome-scale genome assembly of the Allis shad, Alosa alosa.</title>
        <authorList>
            <person name="Margot Z."/>
            <person name="Christophe K."/>
            <person name="Cabau C."/>
            <person name="Louis A."/>
            <person name="Berthelot C."/>
            <person name="Parey E."/>
            <person name="Roest Crollius H."/>
            <person name="Montfort J."/>
            <person name="Robinson-Rechavi M."/>
            <person name="Bucao C."/>
            <person name="Bouchez O."/>
            <person name="Gislard M."/>
            <person name="Lluch J."/>
            <person name="Milhes M."/>
            <person name="Lampietro C."/>
            <person name="Lopez Roques C."/>
            <person name="Donnadieu C."/>
            <person name="Braasch I."/>
            <person name="Desvignes T."/>
            <person name="Postlethwait J."/>
            <person name="Bobe J."/>
            <person name="Guiguen Y."/>
        </authorList>
    </citation>
    <scope>NUCLEOTIDE SEQUENCE</scope>
    <source>
        <strain evidence="2">M-15738</strain>
        <tissue evidence="2">Blood</tissue>
    </source>
</reference>
<dbReference type="Proteomes" id="UP000823561">
    <property type="component" value="Chromosome 10"/>
</dbReference>
<evidence type="ECO:0000256" key="1">
    <source>
        <dbReference type="SAM" id="MobiDB-lite"/>
    </source>
</evidence>
<dbReference type="EMBL" id="JADWDJ010000010">
    <property type="protein sequence ID" value="KAG5275018.1"/>
    <property type="molecule type" value="Genomic_DNA"/>
</dbReference>
<evidence type="ECO:0000313" key="2">
    <source>
        <dbReference type="EMBL" id="KAG5275018.1"/>
    </source>
</evidence>
<gene>
    <name evidence="2" type="ORF">AALO_G00142660</name>
</gene>
<keyword evidence="3" id="KW-1185">Reference proteome</keyword>
<name>A0AAV6GIF8_9TELE</name>
<protein>
    <submittedName>
        <fullName evidence="2">Uncharacterized protein</fullName>
    </submittedName>
</protein>
<dbReference type="AlphaFoldDB" id="A0AAV6GIF8"/>
<comment type="caution">
    <text evidence="2">The sequence shown here is derived from an EMBL/GenBank/DDBJ whole genome shotgun (WGS) entry which is preliminary data.</text>
</comment>
<feature type="compositionally biased region" description="Basic and acidic residues" evidence="1">
    <location>
        <begin position="61"/>
        <end position="73"/>
    </location>
</feature>
<feature type="region of interest" description="Disordered" evidence="1">
    <location>
        <begin position="54"/>
        <end position="73"/>
    </location>
</feature>
<sequence>MGTKGMKTTFPSPVAYKIPITSSVVHKISDHQSLGRLGEAKESLKMTRMLKGRWRTRQRNPTRECREETPHDGTQRLVLYI</sequence>
<accession>A0AAV6GIF8</accession>
<organism evidence="2 3">
    <name type="scientific">Alosa alosa</name>
    <name type="common">allis shad</name>
    <dbReference type="NCBI Taxonomy" id="278164"/>
    <lineage>
        <taxon>Eukaryota</taxon>
        <taxon>Metazoa</taxon>
        <taxon>Chordata</taxon>
        <taxon>Craniata</taxon>
        <taxon>Vertebrata</taxon>
        <taxon>Euteleostomi</taxon>
        <taxon>Actinopterygii</taxon>
        <taxon>Neopterygii</taxon>
        <taxon>Teleostei</taxon>
        <taxon>Clupei</taxon>
        <taxon>Clupeiformes</taxon>
        <taxon>Clupeoidei</taxon>
        <taxon>Clupeidae</taxon>
        <taxon>Alosa</taxon>
    </lineage>
</organism>